<reference evidence="3" key="1">
    <citation type="submission" date="2017-02" db="UniProtKB">
        <authorList>
            <consortium name="WormBaseParasite"/>
        </authorList>
    </citation>
    <scope>IDENTIFICATION</scope>
</reference>
<dbReference type="EMBL" id="UYRR01027859">
    <property type="protein sequence ID" value="VDK38326.1"/>
    <property type="molecule type" value="Genomic_DNA"/>
</dbReference>
<dbReference type="WBParaSite" id="ASIM_0000954201-mRNA-1">
    <property type="protein sequence ID" value="ASIM_0000954201-mRNA-1"/>
    <property type="gene ID" value="ASIM_0000954201"/>
</dbReference>
<dbReference type="Proteomes" id="UP000267096">
    <property type="component" value="Unassembled WGS sequence"/>
</dbReference>
<protein>
    <submittedName>
        <fullName evidence="1 3">Uncharacterized protein</fullName>
    </submittedName>
</protein>
<sequence length="63" mass="7120">MESNSNNSVGDTSHRTSVDEKLLWKIREVCSRGGDGVKKTAVRMEIAELIGWFLLLNRIHSSF</sequence>
<organism evidence="3">
    <name type="scientific">Anisakis simplex</name>
    <name type="common">Herring worm</name>
    <dbReference type="NCBI Taxonomy" id="6269"/>
    <lineage>
        <taxon>Eukaryota</taxon>
        <taxon>Metazoa</taxon>
        <taxon>Ecdysozoa</taxon>
        <taxon>Nematoda</taxon>
        <taxon>Chromadorea</taxon>
        <taxon>Rhabditida</taxon>
        <taxon>Spirurina</taxon>
        <taxon>Ascaridomorpha</taxon>
        <taxon>Ascaridoidea</taxon>
        <taxon>Anisakidae</taxon>
        <taxon>Anisakis</taxon>
        <taxon>Anisakis simplex complex</taxon>
    </lineage>
</organism>
<evidence type="ECO:0000313" key="3">
    <source>
        <dbReference type="WBParaSite" id="ASIM_0000954201-mRNA-1"/>
    </source>
</evidence>
<keyword evidence="2" id="KW-1185">Reference proteome</keyword>
<dbReference type="OrthoDB" id="5819048at2759"/>
<evidence type="ECO:0000313" key="2">
    <source>
        <dbReference type="Proteomes" id="UP000267096"/>
    </source>
</evidence>
<reference evidence="1 2" key="2">
    <citation type="submission" date="2018-11" db="EMBL/GenBank/DDBJ databases">
        <authorList>
            <consortium name="Pathogen Informatics"/>
        </authorList>
    </citation>
    <scope>NUCLEOTIDE SEQUENCE [LARGE SCALE GENOMIC DNA]</scope>
</reference>
<gene>
    <name evidence="1" type="ORF">ASIM_LOCUS9278</name>
</gene>
<name>A0A0M3JPE6_ANISI</name>
<evidence type="ECO:0000313" key="1">
    <source>
        <dbReference type="EMBL" id="VDK38326.1"/>
    </source>
</evidence>
<accession>A0A0M3JPE6</accession>
<proteinExistence type="predicted"/>
<dbReference type="AlphaFoldDB" id="A0A0M3JPE6"/>